<dbReference type="InterPro" id="IPR011009">
    <property type="entry name" value="Kinase-like_dom_sf"/>
</dbReference>
<dbReference type="PANTHER" id="PTHR24348">
    <property type="entry name" value="SERINE/THREONINE-PROTEIN KINASE UNC-51-RELATED"/>
    <property type="match status" value="1"/>
</dbReference>
<evidence type="ECO:0000256" key="1">
    <source>
        <dbReference type="ARBA" id="ARBA00022737"/>
    </source>
</evidence>
<feature type="domain" description="Protein kinase" evidence="3">
    <location>
        <begin position="534"/>
        <end position="808"/>
    </location>
</feature>
<dbReference type="GO" id="GO:0010506">
    <property type="term" value="P:regulation of autophagy"/>
    <property type="evidence" value="ECO:0007669"/>
    <property type="project" value="InterPro"/>
</dbReference>
<protein>
    <recommendedName>
        <fullName evidence="3">Protein kinase domain-containing protein</fullName>
    </recommendedName>
</protein>
<dbReference type="SUPFAM" id="SSF56112">
    <property type="entry name" value="Protein kinase-like (PK-like)"/>
    <property type="match status" value="1"/>
</dbReference>
<feature type="region of interest" description="Disordered" evidence="2">
    <location>
        <begin position="1337"/>
        <end position="1418"/>
    </location>
</feature>
<dbReference type="Gene3D" id="3.40.50.300">
    <property type="entry name" value="P-loop containing nucleotide triphosphate hydrolases"/>
    <property type="match status" value="1"/>
</dbReference>
<proteinExistence type="predicted"/>
<dbReference type="CDD" id="cd14014">
    <property type="entry name" value="STKc_PknB_like"/>
    <property type="match status" value="1"/>
</dbReference>
<feature type="compositionally biased region" description="Low complexity" evidence="2">
    <location>
        <begin position="1389"/>
        <end position="1401"/>
    </location>
</feature>
<feature type="compositionally biased region" description="Basic and acidic residues" evidence="2">
    <location>
        <begin position="1094"/>
        <end position="1106"/>
    </location>
</feature>
<dbReference type="PANTHER" id="PTHR24348:SF68">
    <property type="entry name" value="SERINE_THREONINE-PROTEIN KINASE ATG1C"/>
    <property type="match status" value="1"/>
</dbReference>
<dbReference type="InterPro" id="IPR008271">
    <property type="entry name" value="Ser/Thr_kinase_AS"/>
</dbReference>
<reference evidence="4 5" key="1">
    <citation type="journal article" date="2020" name="ISME J.">
        <title>Uncovering the hidden diversity of litter-decomposition mechanisms in mushroom-forming fungi.</title>
        <authorList>
            <person name="Floudas D."/>
            <person name="Bentzer J."/>
            <person name="Ahren D."/>
            <person name="Johansson T."/>
            <person name="Persson P."/>
            <person name="Tunlid A."/>
        </authorList>
    </citation>
    <scope>NUCLEOTIDE SEQUENCE [LARGE SCALE GENOMIC DNA]</scope>
    <source>
        <strain evidence="4 5">CBS 175.51</strain>
    </source>
</reference>
<dbReference type="SUPFAM" id="SSF52540">
    <property type="entry name" value="P-loop containing nucleoside triphosphate hydrolases"/>
    <property type="match status" value="1"/>
</dbReference>
<organism evidence="4 5">
    <name type="scientific">Ephemerocybe angulata</name>
    <dbReference type="NCBI Taxonomy" id="980116"/>
    <lineage>
        <taxon>Eukaryota</taxon>
        <taxon>Fungi</taxon>
        <taxon>Dikarya</taxon>
        <taxon>Basidiomycota</taxon>
        <taxon>Agaricomycotina</taxon>
        <taxon>Agaricomycetes</taxon>
        <taxon>Agaricomycetidae</taxon>
        <taxon>Agaricales</taxon>
        <taxon>Agaricineae</taxon>
        <taxon>Psathyrellaceae</taxon>
        <taxon>Ephemerocybe</taxon>
    </lineage>
</organism>
<comment type="caution">
    <text evidence="4">The sequence shown here is derived from an EMBL/GenBank/DDBJ whole genome shotgun (WGS) entry which is preliminary data.</text>
</comment>
<dbReference type="GO" id="GO:0004674">
    <property type="term" value="F:protein serine/threonine kinase activity"/>
    <property type="evidence" value="ECO:0007669"/>
    <property type="project" value="InterPro"/>
</dbReference>
<name>A0A8H5BB01_9AGAR</name>
<dbReference type="Gene3D" id="1.10.510.10">
    <property type="entry name" value="Transferase(Phosphotransferase) domain 1"/>
    <property type="match status" value="1"/>
</dbReference>
<gene>
    <name evidence="4" type="ORF">D9611_011007</name>
</gene>
<feature type="compositionally biased region" description="Polar residues" evidence="2">
    <location>
        <begin position="1337"/>
        <end position="1366"/>
    </location>
</feature>
<keyword evidence="1" id="KW-0677">Repeat</keyword>
<dbReference type="Pfam" id="PF24883">
    <property type="entry name" value="NPHP3_N"/>
    <property type="match status" value="1"/>
</dbReference>
<accession>A0A8H5BB01</accession>
<dbReference type="InterPro" id="IPR000719">
    <property type="entry name" value="Prot_kinase_dom"/>
</dbReference>
<dbReference type="InterPro" id="IPR056884">
    <property type="entry name" value="NPHP3-like_N"/>
</dbReference>
<dbReference type="Pfam" id="PF00069">
    <property type="entry name" value="Pkinase"/>
    <property type="match status" value="1"/>
</dbReference>
<evidence type="ECO:0000313" key="5">
    <source>
        <dbReference type="Proteomes" id="UP000541558"/>
    </source>
</evidence>
<dbReference type="GO" id="GO:0005737">
    <property type="term" value="C:cytoplasm"/>
    <property type="evidence" value="ECO:0007669"/>
    <property type="project" value="TreeGrafter"/>
</dbReference>
<dbReference type="InterPro" id="IPR045269">
    <property type="entry name" value="Atg1-like"/>
</dbReference>
<feature type="compositionally biased region" description="Basic and acidic residues" evidence="2">
    <location>
        <begin position="1027"/>
        <end position="1061"/>
    </location>
</feature>
<evidence type="ECO:0000259" key="3">
    <source>
        <dbReference type="PROSITE" id="PS50011"/>
    </source>
</evidence>
<feature type="region of interest" description="Disordered" evidence="2">
    <location>
        <begin position="1027"/>
        <end position="1124"/>
    </location>
</feature>
<feature type="region of interest" description="Disordered" evidence="2">
    <location>
        <begin position="977"/>
        <end position="1009"/>
    </location>
</feature>
<dbReference type="Proteomes" id="UP000541558">
    <property type="component" value="Unassembled WGS sequence"/>
</dbReference>
<evidence type="ECO:0000256" key="2">
    <source>
        <dbReference type="SAM" id="MobiDB-lite"/>
    </source>
</evidence>
<dbReference type="PROSITE" id="PS00108">
    <property type="entry name" value="PROTEIN_KINASE_ST"/>
    <property type="match status" value="1"/>
</dbReference>
<keyword evidence="5" id="KW-1185">Reference proteome</keyword>
<dbReference type="EMBL" id="JAACJK010000172">
    <property type="protein sequence ID" value="KAF5319984.1"/>
    <property type="molecule type" value="Genomic_DNA"/>
</dbReference>
<dbReference type="SMART" id="SM00220">
    <property type="entry name" value="S_TKc"/>
    <property type="match status" value="1"/>
</dbReference>
<feature type="region of interest" description="Disordered" evidence="2">
    <location>
        <begin position="838"/>
        <end position="891"/>
    </location>
</feature>
<feature type="compositionally biased region" description="Low complexity" evidence="2">
    <location>
        <begin position="904"/>
        <end position="918"/>
    </location>
</feature>
<feature type="region of interest" description="Disordered" evidence="2">
    <location>
        <begin position="1283"/>
        <end position="1309"/>
    </location>
</feature>
<sequence length="1638" mass="182347">MAEQPAAPQGAHMFENAQNFTIENCTMIAVSQDSKSASSESELYSMGMKGEQYPEPSAVNIPNDRSSKELGAHISDAALHNSSERGDAPKCHKDTRKAIQSRILNWIESDAPDERPVMWLTGPAGTGKTAILQTLSEKCEGNETLAASFFFSYRAPKTRNKKYLIPTLAYQLAQNVPNMGRAVTKAIAQDPKVFSKNIRSQMEILILRLLIEATKGGRLRPKCRVIIIDALDECDPEITKGKCDSASNRIAKEEDHRQILKVLWSAAIIPSFPFRIMIGSRPEPAIRLFFTEQPLRNAWHIALDEQCGNPNADIATLLRYKLLEIGKKFGIAAGTQGWDSEDVIQALVSRASGQFIYVATILRWIEEAECCSPQDRLDAALGIRRSMENESSTAENPFLHLDELYARVISSSRDPSGSVIWLRIIHFLSLTSNLPASFVDRFLESKPGDVERIVGTLHSVLCVPSSEDRDSKRYRFYHLSFPEFLASSSRSKELYVPDELWVNHFVLRYLCFFKEPESTGAVYSLSDQVVAQELDFVEEIGNGNWGSVWLVRPKRSKATSEHVAFRDAGRKFAVKLVHRKKTAANASRIKSLWNEMKIVRAFKEDRHPSIISFHSFIMTPSFAMITMSYLPTLIPVEVEESKCREWFRFLLSGVDFLHRRGVVHNDIKPANILLSHKNIPVLVDFGFAEAKDTEDDTSFHSNLTYGTPEYLSPERARGITHDTRKSDVWSLGVTFFEILSGRTPFEEYDGDALQTKEDVERYWSRTLRGKWMGKWNFSDKMEKLLRRMMSPNADLRCTAAQAMVDGYWNTSRESQSHRRSASSSSVVFEKDLDKLLRMTPPKPRVSGLPSQDDTVLSPPGLEHQLRKSSSHQSLAKSQSQPKIAISTSSKIQPRKRVVPIVDLSPIKASPPASPAHRSSTAKENAVSQSKLNPNKDATTKSRRPFGAVLSPENNISVAVSRIPVKRLDEMTSKRRSGVFSELRRSHSNLANENGAAKTQKKASNSVRDRVMEWEREKQRLREMERLEELERERDSHFERERERKAHKGDEDVKREEPREAVSEQQEEEAFMMVVKKERKPGGTPKANRKMNTQRGRDKENAVDKENIGPSQQRASRTSTPPTLPLPPVMSPLSRMMNVLPAPTPNNTPAQAAVSPKQSKQNIFKHSIKASIDKTLQFYKSSSIGRAASGSTPARGASFEIAKEAELVERTASPQWKAVVDASSTSSPLATPPVASPLSPLAPIKNAVMTQQMASDTQMDRMAIWMKNVERVVEEAQANFEASAPKGEYKLPPLPVPPSQARAQRSGRLPRRVLAASQIFDESGAPSLIDSSFVSNAPPSSFVSPQTSNRGSSSAGHEQPASVTDSQFVIPEIVTPSKQRRRATVSATRSPVAGSSPPGAAPHEGDGLFGHGLNPKGRGHMSLAQLRVTPLSQLDAETKRLAQPSPKLSDVVDRNLFIAPAYTSRDNLLDIAKQEHNSFDEEGHSSICHVEPYPQTRASQDRQGYVDTPERQHMESIYDRFLMTSGVKRNGKGYQSEVIAPPASHTMGPSSGKKESHRAFYSTRKPMPPPVSSDDIERRAVSVDELGFMHASGAQDAPGEGMAMGRDESTSSTVAMVRRAFKAMVPGKAVVSRRLSRAY</sequence>
<evidence type="ECO:0000313" key="4">
    <source>
        <dbReference type="EMBL" id="KAF5319984.1"/>
    </source>
</evidence>
<dbReference type="GO" id="GO:0005524">
    <property type="term" value="F:ATP binding"/>
    <property type="evidence" value="ECO:0007669"/>
    <property type="project" value="InterPro"/>
</dbReference>
<feature type="compositionally biased region" description="Low complexity" evidence="2">
    <location>
        <begin position="870"/>
        <end position="880"/>
    </location>
</feature>
<dbReference type="PROSITE" id="PS50011">
    <property type="entry name" value="PROTEIN_KINASE_DOM"/>
    <property type="match status" value="1"/>
</dbReference>
<dbReference type="InterPro" id="IPR027417">
    <property type="entry name" value="P-loop_NTPase"/>
</dbReference>
<dbReference type="OrthoDB" id="68483at2759"/>
<feature type="region of interest" description="Disordered" evidence="2">
    <location>
        <begin position="903"/>
        <end position="947"/>
    </location>
</feature>
<feature type="compositionally biased region" description="Polar residues" evidence="2">
    <location>
        <begin position="925"/>
        <end position="936"/>
    </location>
</feature>